<dbReference type="Gene3D" id="2.130.10.10">
    <property type="entry name" value="YVTN repeat-like/Quinoprotein amine dehydrogenase"/>
    <property type="match status" value="1"/>
</dbReference>
<evidence type="ECO:0000259" key="6">
    <source>
        <dbReference type="Pfam" id="PF18962"/>
    </source>
</evidence>
<evidence type="ECO:0008006" key="9">
    <source>
        <dbReference type="Google" id="ProtNLM"/>
    </source>
</evidence>
<evidence type="ECO:0000313" key="8">
    <source>
        <dbReference type="Proteomes" id="UP001143543"/>
    </source>
</evidence>
<dbReference type="InterPro" id="IPR015943">
    <property type="entry name" value="WD40/YVTN_repeat-like_dom_sf"/>
</dbReference>
<keyword evidence="3" id="KW-0604">Photosystem II</keyword>
<dbReference type="SUPFAM" id="SSF110296">
    <property type="entry name" value="Oligoxyloglucan reducing end-specific cellobiohydrolase"/>
    <property type="match status" value="1"/>
</dbReference>
<keyword evidence="1" id="KW-0602">Photosynthesis</keyword>
<evidence type="ECO:0000256" key="4">
    <source>
        <dbReference type="SAM" id="SignalP"/>
    </source>
</evidence>
<reference evidence="7" key="1">
    <citation type="submission" date="2022-07" db="EMBL/GenBank/DDBJ databases">
        <title>Taxonomy of Novel Oxalotrophic and Methylotrophic Bacteria.</title>
        <authorList>
            <person name="Sahin N."/>
            <person name="Tani A."/>
        </authorList>
    </citation>
    <scope>NUCLEOTIDE SEQUENCE</scope>
    <source>
        <strain evidence="7">Y10</strain>
    </source>
</reference>
<evidence type="ECO:0000313" key="7">
    <source>
        <dbReference type="EMBL" id="GLB50635.1"/>
    </source>
</evidence>
<proteinExistence type="predicted"/>
<dbReference type="InterPro" id="IPR026444">
    <property type="entry name" value="Secre_tail"/>
</dbReference>
<dbReference type="InterPro" id="IPR028203">
    <property type="entry name" value="PSII_CF48-like_dom"/>
</dbReference>
<dbReference type="Pfam" id="PF14870">
    <property type="entry name" value="PSII_BNR"/>
    <property type="match status" value="1"/>
</dbReference>
<feature type="chain" id="PRO_5047360947" description="T9SS type A sorting domain-containing protein" evidence="4">
    <location>
        <begin position="24"/>
        <end position="423"/>
    </location>
</feature>
<dbReference type="Pfam" id="PF18962">
    <property type="entry name" value="Por_Secre_tail"/>
    <property type="match status" value="1"/>
</dbReference>
<dbReference type="PANTHER" id="PTHR47199:SF2">
    <property type="entry name" value="PHOTOSYSTEM II STABILITY_ASSEMBLY FACTOR HCF136, CHLOROPLASTIC"/>
    <property type="match status" value="1"/>
</dbReference>
<keyword evidence="8" id="KW-1185">Reference proteome</keyword>
<evidence type="ECO:0000259" key="5">
    <source>
        <dbReference type="Pfam" id="PF14870"/>
    </source>
</evidence>
<comment type="caution">
    <text evidence="7">The sequence shown here is derived from an EMBL/GenBank/DDBJ whole genome shotgun (WGS) entry which is preliminary data.</text>
</comment>
<dbReference type="PANTHER" id="PTHR47199">
    <property type="entry name" value="PHOTOSYSTEM II STABILITY/ASSEMBLY FACTOR HCF136, CHLOROPLASTIC"/>
    <property type="match status" value="1"/>
</dbReference>
<feature type="signal peptide" evidence="4">
    <location>
        <begin position="1"/>
        <end position="23"/>
    </location>
</feature>
<feature type="domain" description="Photosynthesis system II assembly factor Ycf48/Hcf136-like" evidence="5">
    <location>
        <begin position="112"/>
        <end position="200"/>
    </location>
</feature>
<name>A0ABQ5MMK1_9FLAO</name>
<dbReference type="Proteomes" id="UP001143543">
    <property type="component" value="Unassembled WGS sequence"/>
</dbReference>
<accession>A0ABQ5MMK1</accession>
<protein>
    <recommendedName>
        <fullName evidence="9">T9SS type A sorting domain-containing protein</fullName>
    </recommendedName>
</protein>
<gene>
    <name evidence="7" type="ORF">Y10_30030</name>
</gene>
<evidence type="ECO:0000256" key="2">
    <source>
        <dbReference type="ARBA" id="ARBA00022729"/>
    </source>
</evidence>
<organism evidence="7 8">
    <name type="scientific">Neptunitalea lumnitzerae</name>
    <dbReference type="NCBI Taxonomy" id="2965509"/>
    <lineage>
        <taxon>Bacteria</taxon>
        <taxon>Pseudomonadati</taxon>
        <taxon>Bacteroidota</taxon>
        <taxon>Flavobacteriia</taxon>
        <taxon>Flavobacteriales</taxon>
        <taxon>Flavobacteriaceae</taxon>
        <taxon>Neptunitalea</taxon>
    </lineage>
</organism>
<dbReference type="NCBIfam" id="TIGR04183">
    <property type="entry name" value="Por_Secre_tail"/>
    <property type="match status" value="1"/>
</dbReference>
<feature type="domain" description="Secretion system C-terminal sorting" evidence="6">
    <location>
        <begin position="348"/>
        <end position="420"/>
    </location>
</feature>
<sequence>MYMMKKLLLFTSLFIFFYTTVSAQVVGEDWDDLASIQLTSGAYGDVFAQSLDTVYVVKNGYIYKSDDQGFTWSAYNTGVQKEFRDVTFSNVNTGYTVGAQGALLTTVDAGGNWNLVSLTTTNDLLAVATTPNGSVWCVGTNGTIVNSADGVNWTESTLGSETLLSVAFKNNLEGVISGVNGVLYHTTDGGASWQNVSLSLNPNYDTDIMKVEYSNGDLFLSVGLDDLGNGMVSYVLYSSDLTNWTEHTSYGMIKDLTFFNGVGHAVGGDYALCDCCVFYIYKSTDLGVSWTEQLVQNFTGNQCSMYYGFRRISMYKDQVGYVISGPRVYKTPMYFTATENFKNIDLSISPNPVKDGFLTIVNKGDAVASLAVKVYNIQGELLKDLEGVVVNEPLDVRELTTGIYFLEMTIDETVVETKKFVRE</sequence>
<dbReference type="EMBL" id="BRVO01000004">
    <property type="protein sequence ID" value="GLB50635.1"/>
    <property type="molecule type" value="Genomic_DNA"/>
</dbReference>
<evidence type="ECO:0000256" key="3">
    <source>
        <dbReference type="ARBA" id="ARBA00023276"/>
    </source>
</evidence>
<keyword evidence="2 4" id="KW-0732">Signal</keyword>
<evidence type="ECO:0000256" key="1">
    <source>
        <dbReference type="ARBA" id="ARBA00022531"/>
    </source>
</evidence>